<keyword evidence="1" id="KW-1133">Transmembrane helix</keyword>
<dbReference type="Proteomes" id="UP000750711">
    <property type="component" value="Unassembled WGS sequence"/>
</dbReference>
<proteinExistence type="predicted"/>
<dbReference type="Gene3D" id="1.20.140.150">
    <property type="match status" value="1"/>
</dbReference>
<organism evidence="2 3">
    <name type="scientific">Trichoglossum hirsutum</name>
    <dbReference type="NCBI Taxonomy" id="265104"/>
    <lineage>
        <taxon>Eukaryota</taxon>
        <taxon>Fungi</taxon>
        <taxon>Dikarya</taxon>
        <taxon>Ascomycota</taxon>
        <taxon>Pezizomycotina</taxon>
        <taxon>Geoglossomycetes</taxon>
        <taxon>Geoglossales</taxon>
        <taxon>Geoglossaceae</taxon>
        <taxon>Trichoglossum</taxon>
    </lineage>
</organism>
<comment type="caution">
    <text evidence="2">The sequence shown here is derived from an EMBL/GenBank/DDBJ whole genome shotgun (WGS) entry which is preliminary data.</text>
</comment>
<dbReference type="EMBL" id="JAGHQM010000014">
    <property type="protein sequence ID" value="KAH0566347.1"/>
    <property type="molecule type" value="Genomic_DNA"/>
</dbReference>
<evidence type="ECO:0000256" key="1">
    <source>
        <dbReference type="SAM" id="Phobius"/>
    </source>
</evidence>
<accession>A0A9P8LIW0</accession>
<evidence type="ECO:0000313" key="3">
    <source>
        <dbReference type="Proteomes" id="UP000750711"/>
    </source>
</evidence>
<protein>
    <submittedName>
        <fullName evidence="2">Uncharacterized protein</fullName>
    </submittedName>
</protein>
<feature type="transmembrane region" description="Helical" evidence="1">
    <location>
        <begin position="236"/>
        <end position="256"/>
    </location>
</feature>
<gene>
    <name evidence="2" type="ORF">GP486_000253</name>
</gene>
<feature type="transmembrane region" description="Helical" evidence="1">
    <location>
        <begin position="6"/>
        <end position="28"/>
    </location>
</feature>
<feature type="transmembrane region" description="Helical" evidence="1">
    <location>
        <begin position="127"/>
        <end position="146"/>
    </location>
</feature>
<keyword evidence="1" id="KW-0472">Membrane</keyword>
<name>A0A9P8LIW0_9PEZI</name>
<dbReference type="AlphaFoldDB" id="A0A9P8LIW0"/>
<sequence>MAKISSALSCLPPFVFAVLAFAFTIVAITSRDWAQQNHYDPSLDMKDWKTPIYTIYRAPFKICEVSNSANSTTYTLHCNTFKSHGFDKTSCETVFATQNYSNANTGDARLCEQIHFAGNLSITSTTFISLGFLLTLIMTVVSFVYASTTSKDEATSTPTATPDYHSPSYTPYINFFLITSLAIGAVTGILAQFYGIVGFIQSQPSNGAWASARGNVIDPTQDNAAGPWVEGKALRAWITCAWIFSALAAGAAGAVWRLPVWEKVA</sequence>
<keyword evidence="3" id="KW-1185">Reference proteome</keyword>
<feature type="transmembrane region" description="Helical" evidence="1">
    <location>
        <begin position="172"/>
        <end position="197"/>
    </location>
</feature>
<reference evidence="2" key="1">
    <citation type="submission" date="2021-03" db="EMBL/GenBank/DDBJ databases">
        <title>Comparative genomics and phylogenomic investigation of the class Geoglossomycetes provide insights into ecological specialization and systematics.</title>
        <authorList>
            <person name="Melie T."/>
            <person name="Pirro S."/>
            <person name="Miller A.N."/>
            <person name="Quandt A."/>
        </authorList>
    </citation>
    <scope>NUCLEOTIDE SEQUENCE</scope>
    <source>
        <strain evidence="2">CAQ_001_2017</strain>
    </source>
</reference>
<evidence type="ECO:0000313" key="2">
    <source>
        <dbReference type="EMBL" id="KAH0566347.1"/>
    </source>
</evidence>
<keyword evidence="1" id="KW-0812">Transmembrane</keyword>